<evidence type="ECO:0000256" key="3">
    <source>
        <dbReference type="ARBA" id="ARBA00022553"/>
    </source>
</evidence>
<dbReference type="PANTHER" id="PTHR34220">
    <property type="entry name" value="SENSOR HISTIDINE KINASE YPDA"/>
    <property type="match status" value="1"/>
</dbReference>
<sequence length="607" mass="69349">MYMERKNWLQKAISSIKNMRFQYKLLMGYLLACVVPLLFVSAIIFHESAEGLEDSSEEFASLYTSQIRTTLSEFIQEYDTVTKSVLVDNDLINSIGEEGKMPIDELIIQKVAVQRLLMRVTLLKPEIGSVMLISRENSVYQYSTTASRVNEQILLSRDWYKQIRSADDTFFITGLHDRSYYDDKSAGAMVTVGRVLFNYDGAYAGILLMDLDPFALLRLDHEFVLARDKYGISVIISNSKGEIVYHSDAASGRLSWQHVLESGDQYRADDSSKDKIILSGSTTQGNLFVKTEIPRSKLLHKINQIKGVTVTVIVMSCLVITLISVGLSYTITRPIKSLRKSMKQAEAGQYLPIERKQANDEIGSLVHSYNKMIITIRTLIKDVYIAEIKQRQAKFIALQNQINPHMLYNTLESIRMKTLVKGDEETADMIKILSRMFRLALNKEGKHHSINHELEYTINYLKLQNIRFEDMFRLHATIPEDMLHCSIIPLIFQPIVENSINHGFKDYSHPLNIELEGIWTEKGDILIRVTDDGGGFSLQKQEELRALLEDAETDKYKLEQTDSTESNGIGLKNIAERIKIQYGNRYYLSIQSRLGHGTTVELLIPKR</sequence>
<evidence type="ECO:0000256" key="1">
    <source>
        <dbReference type="ARBA" id="ARBA00004651"/>
    </source>
</evidence>
<dbReference type="InterPro" id="IPR003660">
    <property type="entry name" value="HAMP_dom"/>
</dbReference>
<accession>A0A7W5G993</accession>
<dbReference type="GO" id="GO:0005524">
    <property type="term" value="F:ATP binding"/>
    <property type="evidence" value="ECO:0007669"/>
    <property type="project" value="UniProtKB-KW"/>
</dbReference>
<keyword evidence="15" id="KW-1185">Reference proteome</keyword>
<keyword evidence="3" id="KW-0597">Phosphoprotein</keyword>
<feature type="transmembrane region" description="Helical" evidence="12">
    <location>
        <begin position="308"/>
        <end position="332"/>
    </location>
</feature>
<dbReference type="EMBL" id="JACHXW010000003">
    <property type="protein sequence ID" value="MBB3151480.1"/>
    <property type="molecule type" value="Genomic_DNA"/>
</dbReference>
<evidence type="ECO:0000256" key="4">
    <source>
        <dbReference type="ARBA" id="ARBA00022679"/>
    </source>
</evidence>
<dbReference type="SUPFAM" id="SSF158472">
    <property type="entry name" value="HAMP domain-like"/>
    <property type="match status" value="1"/>
</dbReference>
<dbReference type="AlphaFoldDB" id="A0A7W5G993"/>
<dbReference type="CDD" id="cd06225">
    <property type="entry name" value="HAMP"/>
    <property type="match status" value="1"/>
</dbReference>
<keyword evidence="5 12" id="KW-0812">Transmembrane</keyword>
<evidence type="ECO:0000256" key="6">
    <source>
        <dbReference type="ARBA" id="ARBA00022741"/>
    </source>
</evidence>
<dbReference type="GO" id="GO:0000155">
    <property type="term" value="F:phosphorelay sensor kinase activity"/>
    <property type="evidence" value="ECO:0007669"/>
    <property type="project" value="InterPro"/>
</dbReference>
<keyword evidence="4 14" id="KW-0808">Transferase</keyword>
<dbReference type="RefSeq" id="WP_312890795.1">
    <property type="nucleotide sequence ID" value="NZ_CBCSLB010000002.1"/>
</dbReference>
<keyword evidence="11 12" id="KW-0472">Membrane</keyword>
<evidence type="ECO:0000256" key="9">
    <source>
        <dbReference type="ARBA" id="ARBA00022989"/>
    </source>
</evidence>
<dbReference type="Gene3D" id="3.30.565.10">
    <property type="entry name" value="Histidine kinase-like ATPase, C-terminal domain"/>
    <property type="match status" value="1"/>
</dbReference>
<keyword evidence="9 12" id="KW-1133">Transmembrane helix</keyword>
<feature type="domain" description="HAMP" evidence="13">
    <location>
        <begin position="329"/>
        <end position="381"/>
    </location>
</feature>
<keyword evidence="2" id="KW-1003">Cell membrane</keyword>
<evidence type="ECO:0000313" key="14">
    <source>
        <dbReference type="EMBL" id="MBB3151480.1"/>
    </source>
</evidence>
<dbReference type="InterPro" id="IPR003594">
    <property type="entry name" value="HATPase_dom"/>
</dbReference>
<evidence type="ECO:0000256" key="12">
    <source>
        <dbReference type="SAM" id="Phobius"/>
    </source>
</evidence>
<gene>
    <name evidence="14" type="ORF">FHS16_001523</name>
</gene>
<dbReference type="CDD" id="cd18773">
    <property type="entry name" value="PDC1_HK_sensor"/>
    <property type="match status" value="1"/>
</dbReference>
<evidence type="ECO:0000256" key="11">
    <source>
        <dbReference type="ARBA" id="ARBA00023136"/>
    </source>
</evidence>
<dbReference type="GO" id="GO:0005886">
    <property type="term" value="C:plasma membrane"/>
    <property type="evidence" value="ECO:0007669"/>
    <property type="project" value="UniProtKB-SubCell"/>
</dbReference>
<feature type="transmembrane region" description="Helical" evidence="12">
    <location>
        <begin position="21"/>
        <end position="45"/>
    </location>
</feature>
<dbReference type="Pfam" id="PF00672">
    <property type="entry name" value="HAMP"/>
    <property type="match status" value="1"/>
</dbReference>
<comment type="subcellular location">
    <subcellularLocation>
        <location evidence="1">Cell membrane</location>
        <topology evidence="1">Multi-pass membrane protein</topology>
    </subcellularLocation>
</comment>
<dbReference type="Gene3D" id="6.10.340.10">
    <property type="match status" value="1"/>
</dbReference>
<protein>
    <submittedName>
        <fullName evidence="14">Two-component system sensor histidine kinase YesM</fullName>
        <ecNumber evidence="14">2.7.13.3</ecNumber>
    </submittedName>
</protein>
<name>A0A7W5G993_9BACL</name>
<evidence type="ECO:0000256" key="8">
    <source>
        <dbReference type="ARBA" id="ARBA00022840"/>
    </source>
</evidence>
<dbReference type="Pfam" id="PF06580">
    <property type="entry name" value="His_kinase"/>
    <property type="match status" value="1"/>
</dbReference>
<evidence type="ECO:0000256" key="2">
    <source>
        <dbReference type="ARBA" id="ARBA00022475"/>
    </source>
</evidence>
<evidence type="ECO:0000256" key="5">
    <source>
        <dbReference type="ARBA" id="ARBA00022692"/>
    </source>
</evidence>
<evidence type="ECO:0000256" key="10">
    <source>
        <dbReference type="ARBA" id="ARBA00023012"/>
    </source>
</evidence>
<keyword evidence="6" id="KW-0547">Nucleotide-binding</keyword>
<dbReference type="InterPro" id="IPR010559">
    <property type="entry name" value="Sig_transdc_His_kin_internal"/>
</dbReference>
<organism evidence="14 15">
    <name type="scientific">Paenibacillus endophyticus</name>
    <dbReference type="NCBI Taxonomy" id="1294268"/>
    <lineage>
        <taxon>Bacteria</taxon>
        <taxon>Bacillati</taxon>
        <taxon>Bacillota</taxon>
        <taxon>Bacilli</taxon>
        <taxon>Bacillales</taxon>
        <taxon>Paenibacillaceae</taxon>
        <taxon>Paenibacillus</taxon>
    </lineage>
</organism>
<dbReference type="SUPFAM" id="SSF55874">
    <property type="entry name" value="ATPase domain of HSP90 chaperone/DNA topoisomerase II/histidine kinase"/>
    <property type="match status" value="1"/>
</dbReference>
<dbReference type="Pfam" id="PF02518">
    <property type="entry name" value="HATPase_c"/>
    <property type="match status" value="1"/>
</dbReference>
<dbReference type="EC" id="2.7.13.3" evidence="14"/>
<evidence type="ECO:0000313" key="15">
    <source>
        <dbReference type="Proteomes" id="UP000518605"/>
    </source>
</evidence>
<keyword evidence="7 14" id="KW-0418">Kinase</keyword>
<evidence type="ECO:0000256" key="7">
    <source>
        <dbReference type="ARBA" id="ARBA00022777"/>
    </source>
</evidence>
<keyword evidence="8" id="KW-0067">ATP-binding</keyword>
<keyword evidence="10" id="KW-0902">Two-component regulatory system</keyword>
<dbReference type="Proteomes" id="UP000518605">
    <property type="component" value="Unassembled WGS sequence"/>
</dbReference>
<dbReference type="InterPro" id="IPR036890">
    <property type="entry name" value="HATPase_C_sf"/>
</dbReference>
<comment type="caution">
    <text evidence="14">The sequence shown here is derived from an EMBL/GenBank/DDBJ whole genome shotgun (WGS) entry which is preliminary data.</text>
</comment>
<evidence type="ECO:0000259" key="13">
    <source>
        <dbReference type="PROSITE" id="PS50885"/>
    </source>
</evidence>
<dbReference type="InterPro" id="IPR050640">
    <property type="entry name" value="Bact_2-comp_sensor_kinase"/>
</dbReference>
<dbReference type="PANTHER" id="PTHR34220:SF11">
    <property type="entry name" value="SENSOR PROTEIN KINASE HPTS"/>
    <property type="match status" value="1"/>
</dbReference>
<proteinExistence type="predicted"/>
<dbReference type="PROSITE" id="PS50885">
    <property type="entry name" value="HAMP"/>
    <property type="match status" value="1"/>
</dbReference>
<reference evidence="14 15" key="1">
    <citation type="submission" date="2020-08" db="EMBL/GenBank/DDBJ databases">
        <title>Genomic Encyclopedia of Type Strains, Phase III (KMG-III): the genomes of soil and plant-associated and newly described type strains.</title>
        <authorList>
            <person name="Whitman W."/>
        </authorList>
    </citation>
    <scope>NUCLEOTIDE SEQUENCE [LARGE SCALE GENOMIC DNA]</scope>
    <source>
        <strain evidence="14 15">CECT 8234</strain>
    </source>
</reference>